<dbReference type="InterPro" id="IPR013106">
    <property type="entry name" value="Ig_V-set"/>
</dbReference>
<dbReference type="Ensembl" id="ENSNGAT00000031635.1">
    <property type="protein sequence ID" value="ENSNGAP00000025911.1"/>
    <property type="gene ID" value="ENSNGAG00000023712.1"/>
</dbReference>
<dbReference type="PROSITE" id="PS50835">
    <property type="entry name" value="IG_LIKE"/>
    <property type="match status" value="1"/>
</dbReference>
<dbReference type="FunFam" id="2.60.40.10:FF:000774">
    <property type="entry name" value="Hepatitis A virus cellular receptor 1"/>
    <property type="match status" value="1"/>
</dbReference>
<evidence type="ECO:0000256" key="8">
    <source>
        <dbReference type="ARBA" id="ARBA00023319"/>
    </source>
</evidence>
<feature type="signal peptide" evidence="12">
    <location>
        <begin position="1"/>
        <end position="24"/>
    </location>
</feature>
<dbReference type="OMA" id="HTDGTKV"/>
<evidence type="ECO:0000256" key="5">
    <source>
        <dbReference type="ARBA" id="ARBA00023136"/>
    </source>
</evidence>
<feature type="transmembrane region" description="Helical" evidence="11">
    <location>
        <begin position="265"/>
        <end position="287"/>
    </location>
</feature>
<evidence type="ECO:0000256" key="4">
    <source>
        <dbReference type="ARBA" id="ARBA00022989"/>
    </source>
</evidence>
<dbReference type="GO" id="GO:0001786">
    <property type="term" value="F:phosphatidylserine binding"/>
    <property type="evidence" value="ECO:0007669"/>
    <property type="project" value="Ensembl"/>
</dbReference>
<evidence type="ECO:0000313" key="15">
    <source>
        <dbReference type="Proteomes" id="UP000694381"/>
    </source>
</evidence>
<evidence type="ECO:0000256" key="6">
    <source>
        <dbReference type="ARBA" id="ARBA00023157"/>
    </source>
</evidence>
<feature type="compositionally biased region" description="Low complexity" evidence="10">
    <location>
        <begin position="175"/>
        <end position="195"/>
    </location>
</feature>
<gene>
    <name evidence="14" type="primary">LOC103744244</name>
</gene>
<reference evidence="14" key="2">
    <citation type="submission" date="2025-09" db="UniProtKB">
        <authorList>
            <consortium name="Ensembl"/>
        </authorList>
    </citation>
    <scope>IDENTIFICATION</scope>
</reference>
<evidence type="ECO:0000313" key="14">
    <source>
        <dbReference type="Ensembl" id="ENSNGAP00000025911.1"/>
    </source>
</evidence>
<dbReference type="Proteomes" id="UP000694381">
    <property type="component" value="Unassembled WGS sequence"/>
</dbReference>
<feature type="region of interest" description="Disordered" evidence="10">
    <location>
        <begin position="165"/>
        <end position="231"/>
    </location>
</feature>
<evidence type="ECO:0000256" key="1">
    <source>
        <dbReference type="ARBA" id="ARBA00004479"/>
    </source>
</evidence>
<reference evidence="14" key="1">
    <citation type="submission" date="2025-08" db="UniProtKB">
        <authorList>
            <consortium name="Ensembl"/>
        </authorList>
    </citation>
    <scope>IDENTIFICATION</scope>
</reference>
<evidence type="ECO:0000256" key="12">
    <source>
        <dbReference type="SAM" id="SignalP"/>
    </source>
</evidence>
<dbReference type="SMART" id="SM00409">
    <property type="entry name" value="IG"/>
    <property type="match status" value="1"/>
</dbReference>
<evidence type="ECO:0000256" key="10">
    <source>
        <dbReference type="SAM" id="MobiDB-lite"/>
    </source>
</evidence>
<accession>A0A8C6RYC0</accession>
<evidence type="ECO:0000256" key="7">
    <source>
        <dbReference type="ARBA" id="ARBA00023180"/>
    </source>
</evidence>
<feature type="domain" description="Ig-like" evidence="13">
    <location>
        <begin position="21"/>
        <end position="115"/>
    </location>
</feature>
<evidence type="ECO:0000256" key="3">
    <source>
        <dbReference type="ARBA" id="ARBA00022729"/>
    </source>
</evidence>
<organism evidence="14 15">
    <name type="scientific">Nannospalax galili</name>
    <name type="common">Northern Israeli blind subterranean mole rat</name>
    <name type="synonym">Spalax galili</name>
    <dbReference type="NCBI Taxonomy" id="1026970"/>
    <lineage>
        <taxon>Eukaryota</taxon>
        <taxon>Metazoa</taxon>
        <taxon>Chordata</taxon>
        <taxon>Craniata</taxon>
        <taxon>Vertebrata</taxon>
        <taxon>Euteleostomi</taxon>
        <taxon>Mammalia</taxon>
        <taxon>Eutheria</taxon>
        <taxon>Euarchontoglires</taxon>
        <taxon>Glires</taxon>
        <taxon>Rodentia</taxon>
        <taxon>Myomorpha</taxon>
        <taxon>Muroidea</taxon>
        <taxon>Spalacidae</taxon>
        <taxon>Spalacinae</taxon>
        <taxon>Nannospalax</taxon>
    </lineage>
</organism>
<dbReference type="GO" id="GO:0043277">
    <property type="term" value="P:apoptotic cell clearance"/>
    <property type="evidence" value="ECO:0007669"/>
    <property type="project" value="Ensembl"/>
</dbReference>
<dbReference type="InterPro" id="IPR036179">
    <property type="entry name" value="Ig-like_dom_sf"/>
</dbReference>
<dbReference type="SUPFAM" id="SSF48726">
    <property type="entry name" value="Immunoglobulin"/>
    <property type="match status" value="1"/>
</dbReference>
<keyword evidence="8" id="KW-0393">Immunoglobulin domain</keyword>
<dbReference type="InterPro" id="IPR003599">
    <property type="entry name" value="Ig_sub"/>
</dbReference>
<sequence length="329" mass="35751">MSKGPVLLWLVMELGCLYLTPSASQDTVIGVLSQSVTLPCQYSSWSHNHNSMCWGKGTCPKSKCNQELVHTDGSKMISRKSTKYSLQGTIKEGDVSLTISNASEDDSGTYCCRIEVPGWFNDVKRNIHLKLRRATTTRQTTTSLPTTTLDVTTTTEMLPTTVMTTLDSTTGMPPQTQATSALTTAATTCSLTMPRSSEETTEPETLLPSRDSQSSTEAASPDPASLTSTGGWNLPPILPPTWIAHVDIGAGGHSFLMSHQNKKQYILIIACCVGFMLMLILFLAVVLRGKVTETNCLQKHKRLDNAGENKSVLSDVPNGREEEDGLFTL</sequence>
<dbReference type="InterPro" id="IPR013783">
    <property type="entry name" value="Ig-like_fold"/>
</dbReference>
<feature type="chain" id="PRO_5034822859" evidence="12">
    <location>
        <begin position="25"/>
        <end position="329"/>
    </location>
</feature>
<dbReference type="GeneTree" id="ENSGT00940000161609"/>
<evidence type="ECO:0000259" key="13">
    <source>
        <dbReference type="PROSITE" id="PS50835"/>
    </source>
</evidence>
<protein>
    <submittedName>
        <fullName evidence="14">T cell immunoglobulin and mucin domain containing 4</fullName>
    </submittedName>
</protein>
<keyword evidence="5 11" id="KW-0472">Membrane</keyword>
<comment type="subcellular location">
    <subcellularLocation>
        <location evidence="1">Membrane</location>
        <topology evidence="1">Single-pass type I membrane protein</topology>
    </subcellularLocation>
</comment>
<dbReference type="PANTHER" id="PTHR46608">
    <property type="entry name" value="T-CELL IMMUNOGLOBULIN AND MUCIN DOMAIN-CONTAINING PROTEIN 4"/>
    <property type="match status" value="1"/>
</dbReference>
<proteinExistence type="inferred from homology"/>
<keyword evidence="7" id="KW-0325">Glycoprotein</keyword>
<keyword evidence="2 11" id="KW-0812">Transmembrane</keyword>
<dbReference type="Pfam" id="PF07686">
    <property type="entry name" value="V-set"/>
    <property type="match status" value="1"/>
</dbReference>
<dbReference type="InterPro" id="IPR007110">
    <property type="entry name" value="Ig-like_dom"/>
</dbReference>
<dbReference type="GO" id="GO:0016020">
    <property type="term" value="C:membrane"/>
    <property type="evidence" value="ECO:0007669"/>
    <property type="project" value="UniProtKB-SubCell"/>
</dbReference>
<keyword evidence="6" id="KW-1015">Disulfide bond</keyword>
<dbReference type="GO" id="GO:0060097">
    <property type="term" value="P:cytoskeletal rearrangement involved in phagocytosis, engulfment"/>
    <property type="evidence" value="ECO:0007669"/>
    <property type="project" value="TreeGrafter"/>
</dbReference>
<name>A0A8C6RYC0_NANGA</name>
<keyword evidence="3 12" id="KW-0732">Signal</keyword>
<dbReference type="AlphaFoldDB" id="A0A8C6RYC0"/>
<comment type="similarity">
    <text evidence="9">Belongs to the immunoglobulin superfamily. TIM family.</text>
</comment>
<dbReference type="Gene3D" id="2.60.40.10">
    <property type="entry name" value="Immunoglobulins"/>
    <property type="match status" value="1"/>
</dbReference>
<evidence type="ECO:0000256" key="11">
    <source>
        <dbReference type="SAM" id="Phobius"/>
    </source>
</evidence>
<dbReference type="PANTHER" id="PTHR46608:SF3">
    <property type="entry name" value="T-CELL IMMUNOGLOBULIN AND MUCIN DOMAIN-CONTAINING PROTEIN 4"/>
    <property type="match status" value="1"/>
</dbReference>
<keyword evidence="4 11" id="KW-1133">Transmembrane helix</keyword>
<evidence type="ECO:0000256" key="9">
    <source>
        <dbReference type="ARBA" id="ARBA00038203"/>
    </source>
</evidence>
<keyword evidence="15" id="KW-1185">Reference proteome</keyword>
<evidence type="ECO:0000256" key="2">
    <source>
        <dbReference type="ARBA" id="ARBA00022692"/>
    </source>
</evidence>
<feature type="region of interest" description="Disordered" evidence="10">
    <location>
        <begin position="308"/>
        <end position="329"/>
    </location>
</feature>